<keyword evidence="1" id="KW-0812">Transmembrane</keyword>
<dbReference type="InterPro" id="IPR021354">
    <property type="entry name" value="DUF2975"/>
</dbReference>
<feature type="transmembrane region" description="Helical" evidence="1">
    <location>
        <begin position="77"/>
        <end position="95"/>
    </location>
</feature>
<dbReference type="Pfam" id="PF11188">
    <property type="entry name" value="DUF2975"/>
    <property type="match status" value="1"/>
</dbReference>
<evidence type="ECO:0000313" key="3">
    <source>
        <dbReference type="Proteomes" id="UP001589693"/>
    </source>
</evidence>
<proteinExistence type="predicted"/>
<keyword evidence="1" id="KW-1133">Transmembrane helix</keyword>
<evidence type="ECO:0000256" key="1">
    <source>
        <dbReference type="SAM" id="Phobius"/>
    </source>
</evidence>
<accession>A0ABV5ZUF0</accession>
<name>A0ABV5ZUF0_9PSEU</name>
<protein>
    <submittedName>
        <fullName evidence="2">DUF2975 domain-containing protein</fullName>
    </submittedName>
</protein>
<dbReference type="EMBL" id="JBHLZU010000010">
    <property type="protein sequence ID" value="MFB9904517.1"/>
    <property type="molecule type" value="Genomic_DNA"/>
</dbReference>
<evidence type="ECO:0000313" key="2">
    <source>
        <dbReference type="EMBL" id="MFB9904517.1"/>
    </source>
</evidence>
<sequence length="109" mass="11920">MPSLIVRLIALLLGLRLVSGIRDGGLHTSSTVRRLRVLGWLLLLGCVAVSLVEAFARSGFLATLFPAGAPWFEQWDFPLWAVVLGCVLLSFAKIIRIGSEMREDLEGTV</sequence>
<dbReference type="RefSeq" id="WP_377851724.1">
    <property type="nucleotide sequence ID" value="NZ_JBHLZU010000010.1"/>
</dbReference>
<reference evidence="2 3" key="1">
    <citation type="submission" date="2024-09" db="EMBL/GenBank/DDBJ databases">
        <authorList>
            <person name="Sun Q."/>
            <person name="Mori K."/>
        </authorList>
    </citation>
    <scope>NUCLEOTIDE SEQUENCE [LARGE SCALE GENOMIC DNA]</scope>
    <source>
        <strain evidence="2 3">TBRC 7907</strain>
    </source>
</reference>
<dbReference type="Proteomes" id="UP001589693">
    <property type="component" value="Unassembled WGS sequence"/>
</dbReference>
<keyword evidence="3" id="KW-1185">Reference proteome</keyword>
<feature type="transmembrane region" description="Helical" evidence="1">
    <location>
        <begin position="36"/>
        <end position="56"/>
    </location>
</feature>
<gene>
    <name evidence="2" type="ORF">ACFFQA_11300</name>
</gene>
<comment type="caution">
    <text evidence="2">The sequence shown here is derived from an EMBL/GenBank/DDBJ whole genome shotgun (WGS) entry which is preliminary data.</text>
</comment>
<keyword evidence="1" id="KW-0472">Membrane</keyword>
<organism evidence="2 3">
    <name type="scientific">Allokutzneria oryzae</name>
    <dbReference type="NCBI Taxonomy" id="1378989"/>
    <lineage>
        <taxon>Bacteria</taxon>
        <taxon>Bacillati</taxon>
        <taxon>Actinomycetota</taxon>
        <taxon>Actinomycetes</taxon>
        <taxon>Pseudonocardiales</taxon>
        <taxon>Pseudonocardiaceae</taxon>
        <taxon>Allokutzneria</taxon>
    </lineage>
</organism>